<dbReference type="Proteomes" id="UP000683360">
    <property type="component" value="Unassembled WGS sequence"/>
</dbReference>
<protein>
    <submittedName>
        <fullName evidence="4">Uncharacterized protein</fullName>
    </submittedName>
</protein>
<keyword evidence="5" id="KW-1185">Reference proteome</keyword>
<keyword evidence="2" id="KW-0812">Transmembrane</keyword>
<feature type="transmembrane region" description="Helical" evidence="2">
    <location>
        <begin position="176"/>
        <end position="202"/>
    </location>
</feature>
<comment type="caution">
    <text evidence="4">The sequence shown here is derived from an EMBL/GenBank/DDBJ whole genome shotgun (WGS) entry which is preliminary data.</text>
</comment>
<sequence>MELTMSPKGIAMMLLASLHICHGKISATYSFPTDSCVSAPYLVDEDTIVIMTFEGDFGSPDCRQLSFTTPKSAFYSYTMCMKELYFSSPQCQSKVYYRWYWSYYDYDYDSSYDYNSEKISGEGCPDHSYDSNKMFARCLHDGSQVSFEIRKSGKMVPDNLNDTFKFQIETKWDYNYVMIGGISGGIVGMCILTGVGIYLCIYCRRRKRVTGKYCGTCPTYIPSCSKFMKEGIAQGFSAELAAAGILLCSCVICRRQNCKQHEQDQCEKVTMETDCTSTDSENKGETVTGFKDQDTAPLCDS</sequence>
<evidence type="ECO:0000256" key="1">
    <source>
        <dbReference type="SAM" id="MobiDB-lite"/>
    </source>
</evidence>
<dbReference type="AlphaFoldDB" id="A0A8S3R8I9"/>
<keyword evidence="3" id="KW-0732">Signal</keyword>
<name>A0A8S3R8I9_MYTED</name>
<feature type="signal peptide" evidence="3">
    <location>
        <begin position="1"/>
        <end position="23"/>
    </location>
</feature>
<reference evidence="4" key="1">
    <citation type="submission" date="2021-03" db="EMBL/GenBank/DDBJ databases">
        <authorList>
            <person name="Bekaert M."/>
        </authorList>
    </citation>
    <scope>NUCLEOTIDE SEQUENCE</scope>
</reference>
<organism evidence="4 5">
    <name type="scientific">Mytilus edulis</name>
    <name type="common">Blue mussel</name>
    <dbReference type="NCBI Taxonomy" id="6550"/>
    <lineage>
        <taxon>Eukaryota</taxon>
        <taxon>Metazoa</taxon>
        <taxon>Spiralia</taxon>
        <taxon>Lophotrochozoa</taxon>
        <taxon>Mollusca</taxon>
        <taxon>Bivalvia</taxon>
        <taxon>Autobranchia</taxon>
        <taxon>Pteriomorphia</taxon>
        <taxon>Mytilida</taxon>
        <taxon>Mytiloidea</taxon>
        <taxon>Mytilidae</taxon>
        <taxon>Mytilinae</taxon>
        <taxon>Mytilus</taxon>
    </lineage>
</organism>
<evidence type="ECO:0000313" key="4">
    <source>
        <dbReference type="EMBL" id="CAG2204935.1"/>
    </source>
</evidence>
<dbReference type="OrthoDB" id="10343701at2759"/>
<proteinExistence type="predicted"/>
<gene>
    <name evidence="4" type="ORF">MEDL_19355</name>
</gene>
<feature type="chain" id="PRO_5035857303" evidence="3">
    <location>
        <begin position="24"/>
        <end position="301"/>
    </location>
</feature>
<keyword evidence="2" id="KW-0472">Membrane</keyword>
<keyword evidence="2" id="KW-1133">Transmembrane helix</keyword>
<evidence type="ECO:0000313" key="5">
    <source>
        <dbReference type="Proteomes" id="UP000683360"/>
    </source>
</evidence>
<evidence type="ECO:0000256" key="3">
    <source>
        <dbReference type="SAM" id="SignalP"/>
    </source>
</evidence>
<feature type="region of interest" description="Disordered" evidence="1">
    <location>
        <begin position="275"/>
        <end position="301"/>
    </location>
</feature>
<accession>A0A8S3R8I9</accession>
<dbReference type="EMBL" id="CAJPWZ010000992">
    <property type="protein sequence ID" value="CAG2204935.1"/>
    <property type="molecule type" value="Genomic_DNA"/>
</dbReference>
<evidence type="ECO:0000256" key="2">
    <source>
        <dbReference type="SAM" id="Phobius"/>
    </source>
</evidence>